<dbReference type="KEGG" id="rin:ACS15_4321"/>
<dbReference type="Proteomes" id="UP000077927">
    <property type="component" value="Chromosome 2"/>
</dbReference>
<reference evidence="1 2" key="1">
    <citation type="submission" date="2015-09" db="EMBL/GenBank/DDBJ databases">
        <authorList>
            <person name="Xu Y."/>
            <person name="Nagy A."/>
            <person name="Liu N.T."/>
            <person name="Nou X."/>
        </authorList>
    </citation>
    <scope>NUCLEOTIDE SEQUENCE [LARGE SCALE GENOMIC DNA]</scope>
    <source>
        <strain evidence="1 2">FC1138</strain>
    </source>
</reference>
<evidence type="ECO:0000313" key="2">
    <source>
        <dbReference type="Proteomes" id="UP000077927"/>
    </source>
</evidence>
<accession>A0AAC9FTC2</accession>
<gene>
    <name evidence="1" type="ORF">ACS15_4321</name>
</gene>
<evidence type="ECO:0000313" key="1">
    <source>
        <dbReference type="EMBL" id="ANH76057.1"/>
    </source>
</evidence>
<proteinExistence type="predicted"/>
<dbReference type="EMBL" id="CP012606">
    <property type="protein sequence ID" value="ANH76057.1"/>
    <property type="molecule type" value="Genomic_DNA"/>
</dbReference>
<sequence>MVHAAMNEHSRAFTEALCVSDGRWCIFYRDGTEVWSCNASYAAAHFDMEPVSSSKDT</sequence>
<name>A0AAC9FTC2_9RALS</name>
<dbReference type="AlphaFoldDB" id="A0AAC9FTC2"/>
<protein>
    <submittedName>
        <fullName evidence="1">Uncharacterized protein</fullName>
    </submittedName>
</protein>
<organism evidence="1 2">
    <name type="scientific">Ralstonia insidiosa</name>
    <dbReference type="NCBI Taxonomy" id="190721"/>
    <lineage>
        <taxon>Bacteria</taxon>
        <taxon>Pseudomonadati</taxon>
        <taxon>Pseudomonadota</taxon>
        <taxon>Betaproteobacteria</taxon>
        <taxon>Burkholderiales</taxon>
        <taxon>Burkholderiaceae</taxon>
        <taxon>Ralstonia</taxon>
    </lineage>
</organism>